<proteinExistence type="predicted"/>
<name>A0A8S5URL8_9CAUD</name>
<organism evidence="1">
    <name type="scientific">Siphoviridae sp. cthae16</name>
    <dbReference type="NCBI Taxonomy" id="2825617"/>
    <lineage>
        <taxon>Viruses</taxon>
        <taxon>Duplodnaviria</taxon>
        <taxon>Heunggongvirae</taxon>
        <taxon>Uroviricota</taxon>
        <taxon>Caudoviricetes</taxon>
    </lineage>
</organism>
<reference evidence="1" key="1">
    <citation type="journal article" date="2021" name="Proc. Natl. Acad. Sci. U.S.A.">
        <title>A Catalog of Tens of Thousands of Viruses from Human Metagenomes Reveals Hidden Associations with Chronic Diseases.</title>
        <authorList>
            <person name="Tisza M.J."/>
            <person name="Buck C.B."/>
        </authorList>
    </citation>
    <scope>NUCLEOTIDE SEQUENCE</scope>
    <source>
        <strain evidence="1">Cthae16</strain>
    </source>
</reference>
<dbReference type="EMBL" id="BK016126">
    <property type="protein sequence ID" value="DAF97119.1"/>
    <property type="molecule type" value="Genomic_DNA"/>
</dbReference>
<evidence type="ECO:0000313" key="1">
    <source>
        <dbReference type="EMBL" id="DAF97119.1"/>
    </source>
</evidence>
<accession>A0A8S5URL8</accession>
<protein>
    <submittedName>
        <fullName evidence="1">Uncharacterized protein</fullName>
    </submittedName>
</protein>
<sequence>MAYYNSPYQGMPYNNPYMDRLNAMTMGAQPPSMGQQAASGQIIRVNGIPGAQAYQMGANAAVALFDANEDYFYIKTTDGAGFASIRRFKFAPCDDQTPAPAGEYVTRSEFEELKGLVLNGQQHIRGAADASQQTQQPLADDSRV</sequence>